<organism evidence="1 2">
    <name type="scientific">Rhodobacter lacus</name>
    <dbReference type="NCBI Taxonomy" id="1641972"/>
    <lineage>
        <taxon>Bacteria</taxon>
        <taxon>Pseudomonadati</taxon>
        <taxon>Pseudomonadota</taxon>
        <taxon>Alphaproteobacteria</taxon>
        <taxon>Rhodobacterales</taxon>
        <taxon>Rhodobacter group</taxon>
        <taxon>Rhodobacter</taxon>
    </lineage>
</organism>
<dbReference type="RefSeq" id="WP_377387079.1">
    <property type="nucleotide sequence ID" value="NZ_JBHUIX010000003.1"/>
</dbReference>
<keyword evidence="2" id="KW-1185">Reference proteome</keyword>
<dbReference type="EMBL" id="JBHUIX010000003">
    <property type="protein sequence ID" value="MFD2173112.1"/>
    <property type="molecule type" value="Genomic_DNA"/>
</dbReference>
<proteinExistence type="predicted"/>
<dbReference type="Proteomes" id="UP001597413">
    <property type="component" value="Unassembled WGS sequence"/>
</dbReference>
<evidence type="ECO:0000313" key="1">
    <source>
        <dbReference type="EMBL" id="MFD2173112.1"/>
    </source>
</evidence>
<reference evidence="2" key="1">
    <citation type="journal article" date="2019" name="Int. J. Syst. Evol. Microbiol.">
        <title>The Global Catalogue of Microorganisms (GCM) 10K type strain sequencing project: providing services to taxonomists for standard genome sequencing and annotation.</title>
        <authorList>
            <consortium name="The Broad Institute Genomics Platform"/>
            <consortium name="The Broad Institute Genome Sequencing Center for Infectious Disease"/>
            <person name="Wu L."/>
            <person name="Ma J."/>
        </authorList>
    </citation>
    <scope>NUCLEOTIDE SEQUENCE [LARGE SCALE GENOMIC DNA]</scope>
    <source>
        <strain evidence="2">CCUG 55131</strain>
    </source>
</reference>
<evidence type="ECO:0000313" key="2">
    <source>
        <dbReference type="Proteomes" id="UP001597413"/>
    </source>
</evidence>
<accession>A0ABW5A4H1</accession>
<dbReference type="InterPro" id="IPR021251">
    <property type="entry name" value="DUF2793"/>
</dbReference>
<comment type="caution">
    <text evidence="1">The sequence shown here is derived from an EMBL/GenBank/DDBJ whole genome shotgun (WGS) entry which is preliminary data.</text>
</comment>
<name>A0ABW5A4H1_9RHOB</name>
<dbReference type="Pfam" id="PF10983">
    <property type="entry name" value="DUF2793"/>
    <property type="match status" value="1"/>
</dbReference>
<sequence length="355" mass="36326">MADTSPILALPFILPSQAQKHVPHNEAVQLLDIVVQLVVAAFDAITPPASPLEGEVHALGTAPTGAWAAAAGMLAAYIDGVWRFILPRPGWRAATPAGALRVFDGSDWVRPGVDLQGLESLGIQTTADAINRLSVRGPATLLSHAGAGHQLKINKAAAGETASLLFQSSWAGRAEMGLVGEDAFAIKVSADGASFHTALRFEPTTGHATGEAVQQTAHDITPGRLMRADFGYGPGNILGTVSAAAGMPTGAVIERSSGANGEMVRFADGTMICTRTLSFAAVSTASGALFTSAAQSWTFPAPFVAAPVLSGSGEGLARWLSFGAATPTTVSVALMASTSAASAANARVMAMGRWL</sequence>
<protein>
    <submittedName>
        <fullName evidence="1">DUF2793 domain-containing protein</fullName>
    </submittedName>
</protein>
<gene>
    <name evidence="1" type="ORF">ACFSM0_03295</name>
</gene>